<sequence>MPAIESYLAWLSHIERSPNTVRAYALDLKTYFAFLHATGIAWDRVTLEQLGQFTGWLRQPADNVVVLATGRPARSASTVNRMLTAVFGFYDFHARHGVEVTKVLIDQTRAGRGSYKPFLHGIATAKSRGRVGRLREGRRLPATLTLEQVAAIIAAQPRLRDRFLFGLLFGTGMRIGQALGLRHGDFVTQERRIEIVARADNANGARGKGGEGSVPVSSELVRCYSDYMHGEYGDLDSDYVFVNLWGGHVGAAMSYANVVDIVARTRARVGFHFTAHMLRHTYATLARRGGVPMEVISRLLTHSSLQTTSDIYVHSTAEDLRGELERAGVMTVLDRPL</sequence>
<dbReference type="PANTHER" id="PTHR30349:SF41">
    <property type="entry name" value="INTEGRASE_RECOMBINASE PROTEIN MJ0367-RELATED"/>
    <property type="match status" value="1"/>
</dbReference>
<dbReference type="InterPro" id="IPR010998">
    <property type="entry name" value="Integrase_recombinase_N"/>
</dbReference>
<keyword evidence="3 5" id="KW-0238">DNA-binding</keyword>
<evidence type="ECO:0000256" key="2">
    <source>
        <dbReference type="ARBA" id="ARBA00022908"/>
    </source>
</evidence>
<comment type="similarity">
    <text evidence="1">Belongs to the 'phage' integrase family.</text>
</comment>
<dbReference type="Pfam" id="PF02899">
    <property type="entry name" value="Phage_int_SAM_1"/>
    <property type="match status" value="1"/>
</dbReference>
<keyword evidence="2" id="KW-0229">DNA integration</keyword>
<dbReference type="PROSITE" id="PS51898">
    <property type="entry name" value="TYR_RECOMBINASE"/>
    <property type="match status" value="1"/>
</dbReference>
<dbReference type="Pfam" id="PF00589">
    <property type="entry name" value="Phage_integrase"/>
    <property type="match status" value="1"/>
</dbReference>
<dbReference type="InterPro" id="IPR044068">
    <property type="entry name" value="CB"/>
</dbReference>
<dbReference type="Gene3D" id="1.10.443.10">
    <property type="entry name" value="Intergrase catalytic core"/>
    <property type="match status" value="1"/>
</dbReference>
<dbReference type="EMBL" id="CP098502">
    <property type="protein sequence ID" value="UTI63904.1"/>
    <property type="molecule type" value="Genomic_DNA"/>
</dbReference>
<dbReference type="RefSeq" id="WP_254570624.1">
    <property type="nucleotide sequence ID" value="NZ_CP098502.1"/>
</dbReference>
<protein>
    <submittedName>
        <fullName evidence="8">Site-specific integrase</fullName>
    </submittedName>
</protein>
<dbReference type="InterPro" id="IPR002104">
    <property type="entry name" value="Integrase_catalytic"/>
</dbReference>
<evidence type="ECO:0000259" key="6">
    <source>
        <dbReference type="PROSITE" id="PS51898"/>
    </source>
</evidence>
<dbReference type="InterPro" id="IPR011010">
    <property type="entry name" value="DNA_brk_join_enz"/>
</dbReference>
<evidence type="ECO:0000313" key="9">
    <source>
        <dbReference type="Proteomes" id="UP001056035"/>
    </source>
</evidence>
<evidence type="ECO:0000256" key="5">
    <source>
        <dbReference type="PROSITE-ProRule" id="PRU01248"/>
    </source>
</evidence>
<dbReference type="InterPro" id="IPR050090">
    <property type="entry name" value="Tyrosine_recombinase_XerCD"/>
</dbReference>
<evidence type="ECO:0000256" key="1">
    <source>
        <dbReference type="ARBA" id="ARBA00008857"/>
    </source>
</evidence>
<dbReference type="PANTHER" id="PTHR30349">
    <property type="entry name" value="PHAGE INTEGRASE-RELATED"/>
    <property type="match status" value="1"/>
</dbReference>
<keyword evidence="4" id="KW-0233">DNA recombination</keyword>
<feature type="domain" description="Core-binding (CB)" evidence="7">
    <location>
        <begin position="1"/>
        <end position="94"/>
    </location>
</feature>
<evidence type="ECO:0000313" key="8">
    <source>
        <dbReference type="EMBL" id="UTI63904.1"/>
    </source>
</evidence>
<feature type="domain" description="Tyr recombinase" evidence="6">
    <location>
        <begin position="139"/>
        <end position="325"/>
    </location>
</feature>
<dbReference type="PROSITE" id="PS51900">
    <property type="entry name" value="CB"/>
    <property type="match status" value="1"/>
</dbReference>
<dbReference type="SUPFAM" id="SSF56349">
    <property type="entry name" value="DNA breaking-rejoining enzymes"/>
    <property type="match status" value="1"/>
</dbReference>
<evidence type="ECO:0000256" key="4">
    <source>
        <dbReference type="ARBA" id="ARBA00023172"/>
    </source>
</evidence>
<dbReference type="Proteomes" id="UP001056035">
    <property type="component" value="Chromosome"/>
</dbReference>
<evidence type="ECO:0000256" key="3">
    <source>
        <dbReference type="ARBA" id="ARBA00023125"/>
    </source>
</evidence>
<dbReference type="InterPro" id="IPR004107">
    <property type="entry name" value="Integrase_SAM-like_N"/>
</dbReference>
<reference evidence="8 9" key="1">
    <citation type="submission" date="2022-06" db="EMBL/GenBank/DDBJ databases">
        <title>Paraconexibacter antarcticus.</title>
        <authorList>
            <person name="Kim C.S."/>
        </authorList>
    </citation>
    <scope>NUCLEOTIDE SEQUENCE [LARGE SCALE GENOMIC DNA]</scope>
    <source>
        <strain evidence="8 9">02-257</strain>
    </source>
</reference>
<organism evidence="8 9">
    <name type="scientific">Paraconexibacter antarcticus</name>
    <dbReference type="NCBI Taxonomy" id="2949664"/>
    <lineage>
        <taxon>Bacteria</taxon>
        <taxon>Bacillati</taxon>
        <taxon>Actinomycetota</taxon>
        <taxon>Thermoleophilia</taxon>
        <taxon>Solirubrobacterales</taxon>
        <taxon>Paraconexibacteraceae</taxon>
        <taxon>Paraconexibacter</taxon>
    </lineage>
</organism>
<accession>A0ABY5DQL3</accession>
<name>A0ABY5DQL3_9ACTN</name>
<evidence type="ECO:0000259" key="7">
    <source>
        <dbReference type="PROSITE" id="PS51900"/>
    </source>
</evidence>
<dbReference type="InterPro" id="IPR013762">
    <property type="entry name" value="Integrase-like_cat_sf"/>
</dbReference>
<keyword evidence="9" id="KW-1185">Reference proteome</keyword>
<proteinExistence type="inferred from homology"/>
<gene>
    <name evidence="8" type="ORF">NBH00_21485</name>
</gene>
<dbReference type="Gene3D" id="1.10.150.130">
    <property type="match status" value="1"/>
</dbReference>